<evidence type="ECO:0000313" key="10">
    <source>
        <dbReference type="Proteomes" id="UP001268651"/>
    </source>
</evidence>
<gene>
    <name evidence="9" type="ORF">RXV94_01525</name>
</gene>
<evidence type="ECO:0000313" key="9">
    <source>
        <dbReference type="EMBL" id="MDU8884820.1"/>
    </source>
</evidence>
<dbReference type="InterPro" id="IPR000447">
    <property type="entry name" value="G3P_DH_FAD-dep"/>
</dbReference>
<proteinExistence type="inferred from homology"/>
<dbReference type="PROSITE" id="PS00978">
    <property type="entry name" value="FAD_G3PDH_2"/>
    <property type="match status" value="1"/>
</dbReference>
<comment type="cofactor">
    <cofactor evidence="1">
        <name>FAD</name>
        <dbReference type="ChEBI" id="CHEBI:57692"/>
    </cofactor>
</comment>
<dbReference type="EMBL" id="JAWHTF010000001">
    <property type="protein sequence ID" value="MDU8884820.1"/>
    <property type="molecule type" value="Genomic_DNA"/>
</dbReference>
<dbReference type="Proteomes" id="UP001268651">
    <property type="component" value="Unassembled WGS sequence"/>
</dbReference>
<dbReference type="GO" id="GO:0016491">
    <property type="term" value="F:oxidoreductase activity"/>
    <property type="evidence" value="ECO:0007669"/>
    <property type="project" value="UniProtKB-KW"/>
</dbReference>
<evidence type="ECO:0000256" key="6">
    <source>
        <dbReference type="ARBA" id="ARBA00023002"/>
    </source>
</evidence>
<dbReference type="SUPFAM" id="SSF54373">
    <property type="entry name" value="FAD-linked reductases, C-terminal domain"/>
    <property type="match status" value="1"/>
</dbReference>
<dbReference type="EC" id="1.-.-.-" evidence="9"/>
<dbReference type="InterPro" id="IPR038299">
    <property type="entry name" value="DAO_C_sf"/>
</dbReference>
<dbReference type="Gene3D" id="3.50.50.60">
    <property type="entry name" value="FAD/NAD(P)-binding domain"/>
    <property type="match status" value="1"/>
</dbReference>
<keyword evidence="4" id="KW-0319">Glycerol metabolism</keyword>
<evidence type="ECO:0000256" key="5">
    <source>
        <dbReference type="ARBA" id="ARBA00022827"/>
    </source>
</evidence>
<keyword evidence="5" id="KW-0274">FAD</keyword>
<keyword evidence="10" id="KW-1185">Reference proteome</keyword>
<evidence type="ECO:0000256" key="4">
    <source>
        <dbReference type="ARBA" id="ARBA00022798"/>
    </source>
</evidence>
<dbReference type="Gene3D" id="3.30.9.10">
    <property type="entry name" value="D-Amino Acid Oxidase, subunit A, domain 2"/>
    <property type="match status" value="1"/>
</dbReference>
<evidence type="ECO:0000256" key="3">
    <source>
        <dbReference type="ARBA" id="ARBA00022630"/>
    </source>
</evidence>
<comment type="similarity">
    <text evidence="2">Belongs to the FAD-dependent glycerol-3-phosphate dehydrogenase family.</text>
</comment>
<dbReference type="Pfam" id="PF01266">
    <property type="entry name" value="DAO"/>
    <property type="match status" value="1"/>
</dbReference>
<sequence length="526" mass="59513">MSREEQILKIKATENWDCIIIGGGASGLGIAVDAASRGFKTVLFEGNDFAKGTSSKSTKLVHGGVRYMSQGHIGLVVEALQERGILAENAKHLFRNQSFVIPNYNRWKGYYYAIGLKIYDLLSRNLSLGKSELIRGSKVINILPNLKKANLSNGVVYHDGQFDDSRLAINLAQTAIEQGATILNYFKVIDILKDKHGKNEGVIVIDDETGEKYHIKSKCIINATGIFTDRILKINDPTHKKTVVPSRGIHLVFDKSLLNSNYAIMIPKTTDGRVLFIIPWHDKVLVGTTDTPVKKKTLDPVASKSEINFILQNGAQYFQRPPKKEDILSVFAGLRPLAAPRKNETKTKEVSRNHKIIVSDSNLVSIVGGKWTTYRKMAEEVVDKSILLHNYKNVRSRTKNLPIHGNVKETQTFKEKRLNVYGSDAKYIKEFEESNILYSKKIHVNYPFTAGQIVWAVRYELARTLEDVLARRVRLLFLDAKAAIESSRFVAKVMAKELNKDATWIDEQNEEFKKVAEKYVIDYYYE</sequence>
<evidence type="ECO:0000259" key="7">
    <source>
        <dbReference type="Pfam" id="PF01266"/>
    </source>
</evidence>
<dbReference type="InterPro" id="IPR031656">
    <property type="entry name" value="DAO_C"/>
</dbReference>
<evidence type="ECO:0000256" key="1">
    <source>
        <dbReference type="ARBA" id="ARBA00001974"/>
    </source>
</evidence>
<name>A0ABU3U3Z0_9FLAO</name>
<protein>
    <submittedName>
        <fullName evidence="9">Glycerol-3-phosphate dehydrogenase/oxidase</fullName>
        <ecNumber evidence="9">1.-.-.-</ecNumber>
    </submittedName>
</protein>
<dbReference type="InterPro" id="IPR006076">
    <property type="entry name" value="FAD-dep_OxRdtase"/>
</dbReference>
<feature type="domain" description="Alpha-glycerophosphate oxidase C-terminal" evidence="8">
    <location>
        <begin position="385"/>
        <end position="502"/>
    </location>
</feature>
<dbReference type="Gene3D" id="1.10.8.870">
    <property type="entry name" value="Alpha-glycerophosphate oxidase, cap domain"/>
    <property type="match status" value="1"/>
</dbReference>
<organism evidence="9 10">
    <name type="scientific">Gilvirhabdus luticola</name>
    <dbReference type="NCBI Taxonomy" id="3079858"/>
    <lineage>
        <taxon>Bacteria</taxon>
        <taxon>Pseudomonadati</taxon>
        <taxon>Bacteroidota</taxon>
        <taxon>Flavobacteriia</taxon>
        <taxon>Flavobacteriales</taxon>
        <taxon>Flavobacteriaceae</taxon>
        <taxon>Gilvirhabdus</taxon>
    </lineage>
</organism>
<comment type="caution">
    <text evidence="9">The sequence shown here is derived from an EMBL/GenBank/DDBJ whole genome shotgun (WGS) entry which is preliminary data.</text>
</comment>
<dbReference type="InterPro" id="IPR036188">
    <property type="entry name" value="FAD/NAD-bd_sf"/>
</dbReference>
<dbReference type="Pfam" id="PF16901">
    <property type="entry name" value="DAO_C"/>
    <property type="match status" value="1"/>
</dbReference>
<dbReference type="PANTHER" id="PTHR11985:SF35">
    <property type="entry name" value="ANAEROBIC GLYCEROL-3-PHOSPHATE DEHYDROGENASE SUBUNIT A"/>
    <property type="match status" value="1"/>
</dbReference>
<dbReference type="SUPFAM" id="SSF51905">
    <property type="entry name" value="FAD/NAD(P)-binding domain"/>
    <property type="match status" value="1"/>
</dbReference>
<evidence type="ECO:0000256" key="2">
    <source>
        <dbReference type="ARBA" id="ARBA00007330"/>
    </source>
</evidence>
<keyword evidence="6 9" id="KW-0560">Oxidoreductase</keyword>
<dbReference type="RefSeq" id="WP_316661270.1">
    <property type="nucleotide sequence ID" value="NZ_JAWHTF010000001.1"/>
</dbReference>
<keyword evidence="3" id="KW-0285">Flavoprotein</keyword>
<evidence type="ECO:0000259" key="8">
    <source>
        <dbReference type="Pfam" id="PF16901"/>
    </source>
</evidence>
<dbReference type="PANTHER" id="PTHR11985">
    <property type="entry name" value="GLYCEROL-3-PHOSPHATE DEHYDROGENASE"/>
    <property type="match status" value="1"/>
</dbReference>
<feature type="domain" description="FAD dependent oxidoreductase" evidence="7">
    <location>
        <begin position="17"/>
        <end position="340"/>
    </location>
</feature>
<dbReference type="PRINTS" id="PR01001">
    <property type="entry name" value="FADG3PDH"/>
</dbReference>
<reference evidence="9 10" key="1">
    <citation type="submission" date="2023-10" db="EMBL/GenBank/DDBJ databases">
        <title>Marimonas sp. nov. isolated from tidal mud flat.</title>
        <authorList>
            <person name="Jaincy N.J."/>
            <person name="Srinivasan S."/>
            <person name="Lee S.-S."/>
        </authorList>
    </citation>
    <scope>NUCLEOTIDE SEQUENCE [LARGE SCALE GENOMIC DNA]</scope>
    <source>
        <strain evidence="9 10">MJ-SS3</strain>
    </source>
</reference>
<accession>A0ABU3U3Z0</accession>